<dbReference type="Pfam" id="PF00474">
    <property type="entry name" value="SSF"/>
    <property type="match status" value="1"/>
</dbReference>
<evidence type="ECO:0000256" key="6">
    <source>
        <dbReference type="ARBA" id="ARBA00022847"/>
    </source>
</evidence>
<keyword evidence="11" id="KW-0739">Sodium transport</keyword>
<evidence type="ECO:0000256" key="10">
    <source>
        <dbReference type="ARBA" id="ARBA00023136"/>
    </source>
</evidence>
<keyword evidence="8" id="KW-0915">Sodium</keyword>
<evidence type="ECO:0000256" key="12">
    <source>
        <dbReference type="SAM" id="Phobius"/>
    </source>
</evidence>
<keyword evidence="9" id="KW-0406">Ion transport</keyword>
<keyword evidence="5 12" id="KW-0812">Transmembrane</keyword>
<name>X1T437_9ZZZZ</name>
<dbReference type="EMBL" id="BARW01012976">
    <property type="protein sequence ID" value="GAI74799.1"/>
    <property type="molecule type" value="Genomic_DNA"/>
</dbReference>
<keyword evidence="6" id="KW-0769">Symport</keyword>
<evidence type="ECO:0000313" key="13">
    <source>
        <dbReference type="EMBL" id="GAI74799.1"/>
    </source>
</evidence>
<evidence type="ECO:0000256" key="9">
    <source>
        <dbReference type="ARBA" id="ARBA00023065"/>
    </source>
</evidence>
<evidence type="ECO:0000256" key="4">
    <source>
        <dbReference type="ARBA" id="ARBA00022475"/>
    </source>
</evidence>
<keyword evidence="10 12" id="KW-0472">Membrane</keyword>
<feature type="transmembrane region" description="Helical" evidence="12">
    <location>
        <begin position="77"/>
        <end position="96"/>
    </location>
</feature>
<accession>X1T437</accession>
<evidence type="ECO:0000256" key="5">
    <source>
        <dbReference type="ARBA" id="ARBA00022692"/>
    </source>
</evidence>
<keyword evidence="7 12" id="KW-1133">Transmembrane helix</keyword>
<gene>
    <name evidence="13" type="ORF">S12H4_24089</name>
</gene>
<evidence type="ECO:0000256" key="7">
    <source>
        <dbReference type="ARBA" id="ARBA00022989"/>
    </source>
</evidence>
<feature type="non-terminal residue" evidence="13">
    <location>
        <position position="125"/>
    </location>
</feature>
<dbReference type="GO" id="GO:0015293">
    <property type="term" value="F:symporter activity"/>
    <property type="evidence" value="ECO:0007669"/>
    <property type="project" value="UniProtKB-KW"/>
</dbReference>
<dbReference type="PANTHER" id="PTHR48086">
    <property type="entry name" value="SODIUM/PROLINE SYMPORTER-RELATED"/>
    <property type="match status" value="1"/>
</dbReference>
<evidence type="ECO:0000256" key="11">
    <source>
        <dbReference type="ARBA" id="ARBA00023201"/>
    </source>
</evidence>
<evidence type="ECO:0000256" key="3">
    <source>
        <dbReference type="ARBA" id="ARBA00022448"/>
    </source>
</evidence>
<feature type="transmembrane region" description="Helical" evidence="12">
    <location>
        <begin position="45"/>
        <end position="65"/>
    </location>
</feature>
<evidence type="ECO:0000256" key="2">
    <source>
        <dbReference type="ARBA" id="ARBA00006434"/>
    </source>
</evidence>
<evidence type="ECO:0008006" key="14">
    <source>
        <dbReference type="Google" id="ProtNLM"/>
    </source>
</evidence>
<dbReference type="GO" id="GO:0006814">
    <property type="term" value="P:sodium ion transport"/>
    <property type="evidence" value="ECO:0007669"/>
    <property type="project" value="UniProtKB-KW"/>
</dbReference>
<protein>
    <recommendedName>
        <fullName evidence="14">Transporter</fullName>
    </recommendedName>
</protein>
<dbReference type="InterPro" id="IPR038377">
    <property type="entry name" value="Na/Glc_symporter_sf"/>
</dbReference>
<comment type="caution">
    <text evidence="13">The sequence shown here is derived from an EMBL/GenBank/DDBJ whole genome shotgun (WGS) entry which is preliminary data.</text>
</comment>
<dbReference type="AlphaFoldDB" id="X1T437"/>
<keyword evidence="3" id="KW-0813">Transport</keyword>
<evidence type="ECO:0000256" key="1">
    <source>
        <dbReference type="ARBA" id="ARBA00004651"/>
    </source>
</evidence>
<dbReference type="PANTHER" id="PTHR48086:SF3">
    <property type="entry name" value="SODIUM_PROLINE SYMPORTER"/>
    <property type="match status" value="1"/>
</dbReference>
<comment type="subcellular location">
    <subcellularLocation>
        <location evidence="1">Cell membrane</location>
        <topology evidence="1">Multi-pass membrane protein</topology>
    </subcellularLocation>
</comment>
<sequence length="125" mass="13864">MLGLHAADISILVLYLAGMTAIGVWTARKIKNSADFFMPRKFGKAMMIMFSFGAGTHSDQAVSVASKSFTNGLSGIWYQWLWLPVTPFYWLIAPVFRRFRAITTSDVFEARFNPSVAMLFAAVGG</sequence>
<proteinExistence type="inferred from homology"/>
<evidence type="ECO:0000256" key="8">
    <source>
        <dbReference type="ARBA" id="ARBA00023053"/>
    </source>
</evidence>
<keyword evidence="4" id="KW-1003">Cell membrane</keyword>
<dbReference type="InterPro" id="IPR001734">
    <property type="entry name" value="Na/solute_symporter"/>
</dbReference>
<dbReference type="GO" id="GO:0005886">
    <property type="term" value="C:plasma membrane"/>
    <property type="evidence" value="ECO:0007669"/>
    <property type="project" value="UniProtKB-SubCell"/>
</dbReference>
<feature type="transmembrane region" description="Helical" evidence="12">
    <location>
        <begin position="6"/>
        <end position="25"/>
    </location>
</feature>
<organism evidence="13">
    <name type="scientific">marine sediment metagenome</name>
    <dbReference type="NCBI Taxonomy" id="412755"/>
    <lineage>
        <taxon>unclassified sequences</taxon>
        <taxon>metagenomes</taxon>
        <taxon>ecological metagenomes</taxon>
    </lineage>
</organism>
<dbReference type="PROSITE" id="PS50283">
    <property type="entry name" value="NA_SOLUT_SYMP_3"/>
    <property type="match status" value="1"/>
</dbReference>
<dbReference type="Gene3D" id="1.20.1730.10">
    <property type="entry name" value="Sodium/glucose cotransporter"/>
    <property type="match status" value="1"/>
</dbReference>
<reference evidence="13" key="1">
    <citation type="journal article" date="2014" name="Front. Microbiol.">
        <title>High frequency of phylogenetically diverse reductive dehalogenase-homologous genes in deep subseafloor sedimentary metagenomes.</title>
        <authorList>
            <person name="Kawai M."/>
            <person name="Futagami T."/>
            <person name="Toyoda A."/>
            <person name="Takaki Y."/>
            <person name="Nishi S."/>
            <person name="Hori S."/>
            <person name="Arai W."/>
            <person name="Tsubouchi T."/>
            <person name="Morono Y."/>
            <person name="Uchiyama I."/>
            <person name="Ito T."/>
            <person name="Fujiyama A."/>
            <person name="Inagaki F."/>
            <person name="Takami H."/>
        </authorList>
    </citation>
    <scope>NUCLEOTIDE SEQUENCE</scope>
    <source>
        <strain evidence="13">Expedition CK06-06</strain>
    </source>
</reference>
<comment type="similarity">
    <text evidence="2">Belongs to the sodium:solute symporter (SSF) (TC 2.A.21) family.</text>
</comment>
<dbReference type="InterPro" id="IPR050277">
    <property type="entry name" value="Sodium:Solute_Symporter"/>
</dbReference>